<dbReference type="AlphaFoldDB" id="A0AAU9YPE0"/>
<proteinExistence type="inferred from homology"/>
<gene>
    <name evidence="8" type="primary">Bpifa2</name>
    <name evidence="8" type="ORF">PHOROB_LOCUS1025</name>
</gene>
<dbReference type="Proteomes" id="UP001152836">
    <property type="component" value="Unassembled WGS sequence"/>
</dbReference>
<keyword evidence="5" id="KW-1015">Disulfide bond</keyword>
<evidence type="ECO:0000259" key="7">
    <source>
        <dbReference type="Pfam" id="PF01273"/>
    </source>
</evidence>
<evidence type="ECO:0000256" key="1">
    <source>
        <dbReference type="ARBA" id="ARBA00004613"/>
    </source>
</evidence>
<comment type="subcellular location">
    <subcellularLocation>
        <location evidence="1">Secreted</location>
    </subcellularLocation>
</comment>
<dbReference type="KEGG" id="prob:127229144"/>
<comment type="similarity">
    <text evidence="2">Belongs to the BPI/LBP/Plunc superfamily. Plunc family.</text>
</comment>
<evidence type="ECO:0000256" key="3">
    <source>
        <dbReference type="ARBA" id="ARBA00022525"/>
    </source>
</evidence>
<keyword evidence="4 6" id="KW-0732">Signal</keyword>
<dbReference type="GO" id="GO:0001530">
    <property type="term" value="F:lipopolysaccharide binding"/>
    <property type="evidence" value="ECO:0007669"/>
    <property type="project" value="TreeGrafter"/>
</dbReference>
<accession>A0AAU9YPE0</accession>
<dbReference type="GeneID" id="127229144"/>
<dbReference type="CTD" id="140683"/>
<protein>
    <submittedName>
        <fullName evidence="8">Bpifa2 protein</fullName>
    </submittedName>
</protein>
<keyword evidence="9" id="KW-1185">Reference proteome</keyword>
<dbReference type="GO" id="GO:0030141">
    <property type="term" value="C:secretory granule"/>
    <property type="evidence" value="ECO:0007669"/>
    <property type="project" value="TreeGrafter"/>
</dbReference>
<evidence type="ECO:0000256" key="5">
    <source>
        <dbReference type="ARBA" id="ARBA00023157"/>
    </source>
</evidence>
<evidence type="ECO:0000256" key="6">
    <source>
        <dbReference type="SAM" id="SignalP"/>
    </source>
</evidence>
<dbReference type="Pfam" id="PF01273">
    <property type="entry name" value="LBP_BPI_CETP"/>
    <property type="match status" value="1"/>
</dbReference>
<dbReference type="PANTHER" id="PTHR47145:SF1">
    <property type="entry name" value="BPI FOLD-CONTAINING FAMILY A MEMBER 2"/>
    <property type="match status" value="1"/>
</dbReference>
<sequence length="235" mass="24387">MFQLGSLVVLCGLLIGTSESLLGNIGSALNNVNVLNSATGDALPKPNLDVSSLQETKDWPLAKNNILGILNTLDVGKLNLLSSQKGLGLQINKLSILDLQVGLSSDGKGIDLKLPLVVDASVTLPLIGSTADVAISLDLITSLAIQTDATTGLPTLTIGKCSSDSDKISISLLGRRNTLINRMMDGISGLLTNTVTSLLQNQVCPLLQGLLSSLNINIAQDLLSSLLTGQLAVPL</sequence>
<feature type="domain" description="Lipid-binding serum glycoprotein N-terminal" evidence="7">
    <location>
        <begin position="58"/>
        <end position="214"/>
    </location>
</feature>
<dbReference type="RefSeq" id="XP_051050114.1">
    <property type="nucleotide sequence ID" value="XM_051194157.1"/>
</dbReference>
<keyword evidence="3" id="KW-0964">Secreted</keyword>
<dbReference type="SUPFAM" id="SSF55394">
    <property type="entry name" value="Bactericidal permeability-increasing protein, BPI"/>
    <property type="match status" value="1"/>
</dbReference>
<dbReference type="PANTHER" id="PTHR47145">
    <property type="entry name" value="BPI FOLD-CONTAINING FAMILY A MEMBER 2"/>
    <property type="match status" value="1"/>
</dbReference>
<evidence type="ECO:0000313" key="9">
    <source>
        <dbReference type="Proteomes" id="UP001152836"/>
    </source>
</evidence>
<dbReference type="InterPro" id="IPR052507">
    <property type="entry name" value="BPI_fold-antibacterial"/>
</dbReference>
<name>A0AAU9YPE0_PHORO</name>
<reference evidence="8" key="1">
    <citation type="submission" date="2022-06" db="EMBL/GenBank/DDBJ databases">
        <authorList>
            <person name="Andreotti S."/>
            <person name="Wyler E."/>
        </authorList>
    </citation>
    <scope>NUCLEOTIDE SEQUENCE</scope>
</reference>
<evidence type="ECO:0000256" key="4">
    <source>
        <dbReference type="ARBA" id="ARBA00022729"/>
    </source>
</evidence>
<dbReference type="InterPro" id="IPR017942">
    <property type="entry name" value="Lipid-bd_serum_glycop_N"/>
</dbReference>
<organism evidence="8 9">
    <name type="scientific">Phodopus roborovskii</name>
    <name type="common">Roborovski's desert hamster</name>
    <name type="synonym">Cricetulus roborovskii</name>
    <dbReference type="NCBI Taxonomy" id="109678"/>
    <lineage>
        <taxon>Eukaryota</taxon>
        <taxon>Metazoa</taxon>
        <taxon>Chordata</taxon>
        <taxon>Craniata</taxon>
        <taxon>Vertebrata</taxon>
        <taxon>Euteleostomi</taxon>
        <taxon>Mammalia</taxon>
        <taxon>Eutheria</taxon>
        <taxon>Euarchontoglires</taxon>
        <taxon>Glires</taxon>
        <taxon>Rodentia</taxon>
        <taxon>Myomorpha</taxon>
        <taxon>Muroidea</taxon>
        <taxon>Cricetidae</taxon>
        <taxon>Cricetinae</taxon>
        <taxon>Phodopus</taxon>
    </lineage>
</organism>
<dbReference type="EMBL" id="CALSGD010000248">
    <property type="protein sequence ID" value="CAH6777045.1"/>
    <property type="molecule type" value="Genomic_DNA"/>
</dbReference>
<comment type="caution">
    <text evidence="8">The sequence shown here is derived from an EMBL/GenBank/DDBJ whole genome shotgun (WGS) entry which is preliminary data.</text>
</comment>
<dbReference type="Gene3D" id="3.15.10.10">
    <property type="entry name" value="Bactericidal permeability-increasing protein, domain 1"/>
    <property type="match status" value="1"/>
</dbReference>
<dbReference type="InterPro" id="IPR017943">
    <property type="entry name" value="Bactericidal_perm-incr_a/b_dom"/>
</dbReference>
<dbReference type="GO" id="GO:0070062">
    <property type="term" value="C:extracellular exosome"/>
    <property type="evidence" value="ECO:0007669"/>
    <property type="project" value="TreeGrafter"/>
</dbReference>
<evidence type="ECO:0000256" key="2">
    <source>
        <dbReference type="ARBA" id="ARBA00009020"/>
    </source>
</evidence>
<evidence type="ECO:0000313" key="8">
    <source>
        <dbReference type="EMBL" id="CAH6777045.1"/>
    </source>
</evidence>
<feature type="signal peptide" evidence="6">
    <location>
        <begin position="1"/>
        <end position="20"/>
    </location>
</feature>
<feature type="chain" id="PRO_5043549789" evidence="6">
    <location>
        <begin position="21"/>
        <end position="235"/>
    </location>
</feature>